<dbReference type="EMBL" id="CP003466">
    <property type="protein sequence ID" value="AFT70106.1"/>
    <property type="molecule type" value="Genomic_DNA"/>
</dbReference>
<dbReference type="SUPFAM" id="SSF52047">
    <property type="entry name" value="RNI-like"/>
    <property type="match status" value="1"/>
</dbReference>
<proteinExistence type="predicted"/>
<dbReference type="RefSeq" id="WP_014994178.1">
    <property type="nucleotide sequence ID" value="NC_018691.1"/>
</dbReference>
<dbReference type="InterPro" id="IPR035948">
    <property type="entry name" value="YwqG-like_sf"/>
</dbReference>
<dbReference type="Pfam" id="PF09234">
    <property type="entry name" value="DUF1963"/>
    <property type="match status" value="1"/>
</dbReference>
<dbReference type="PANTHER" id="PTHR48051">
    <property type="match status" value="1"/>
</dbReference>
<keyword evidence="2" id="KW-0677">Repeat</keyword>
<dbReference type="Proteomes" id="UP000006286">
    <property type="component" value="Chromosome"/>
</dbReference>
<dbReference type="InterPro" id="IPR050216">
    <property type="entry name" value="LRR_domain-containing"/>
</dbReference>
<name>K0CER7_ALCDB</name>
<dbReference type="InterPro" id="IPR003591">
    <property type="entry name" value="Leu-rich_rpt_typical-subtyp"/>
</dbReference>
<organism evidence="3 4">
    <name type="scientific">Alcanivorax dieselolei (strain DSM 16502 / CGMCC 1.3690 / MCCC 1A00001 / B-5)</name>
    <name type="common">Alloalcanivorax dieselolei</name>
    <dbReference type="NCBI Taxonomy" id="930169"/>
    <lineage>
        <taxon>Bacteria</taxon>
        <taxon>Pseudomonadati</taxon>
        <taxon>Pseudomonadota</taxon>
        <taxon>Gammaproteobacteria</taxon>
        <taxon>Oceanospirillales</taxon>
        <taxon>Alcanivoracaceae</taxon>
        <taxon>Alloalcanivorax</taxon>
    </lineage>
</organism>
<dbReference type="STRING" id="930169.B5T_01831"/>
<evidence type="ECO:0000256" key="2">
    <source>
        <dbReference type="ARBA" id="ARBA00022737"/>
    </source>
</evidence>
<dbReference type="InterPro" id="IPR001611">
    <property type="entry name" value="Leu-rich_rpt"/>
</dbReference>
<keyword evidence="4" id="KW-1185">Reference proteome</keyword>
<gene>
    <name evidence="3" type="ordered locus">B5T_01831</name>
</gene>
<dbReference type="PROSITE" id="PS51450">
    <property type="entry name" value="LRR"/>
    <property type="match status" value="2"/>
</dbReference>
<dbReference type="GO" id="GO:0005737">
    <property type="term" value="C:cytoplasm"/>
    <property type="evidence" value="ECO:0007669"/>
    <property type="project" value="TreeGrafter"/>
</dbReference>
<evidence type="ECO:0000256" key="1">
    <source>
        <dbReference type="ARBA" id="ARBA00022614"/>
    </source>
</evidence>
<dbReference type="PANTHER" id="PTHR48051:SF46">
    <property type="entry name" value="LEUCINE RICH REPEAT-CONTAINING DOMAIN PROTEIN"/>
    <property type="match status" value="1"/>
</dbReference>
<keyword evidence="1" id="KW-0433">Leucine-rich repeat</keyword>
<evidence type="ECO:0000313" key="3">
    <source>
        <dbReference type="EMBL" id="AFT70106.1"/>
    </source>
</evidence>
<reference evidence="3 4" key="1">
    <citation type="journal article" date="2012" name="J. Bacteriol.">
        <title>Complete genome sequence of Alcanivorax dieselolei type strain B5.</title>
        <authorList>
            <person name="Lai Q."/>
            <person name="Li W."/>
            <person name="Shao Z."/>
        </authorList>
    </citation>
    <scope>NUCLEOTIDE SEQUENCE [LARGE SCALE GENOMIC DNA]</scope>
    <source>
        <strain evidence="4">DSM 16502 / CGMCC 1.3690 / B-5</strain>
    </source>
</reference>
<dbReference type="InterPro" id="IPR032675">
    <property type="entry name" value="LRR_dom_sf"/>
</dbReference>
<dbReference type="HOGENOM" id="CLU_354776_0_0_6"/>
<dbReference type="InterPro" id="IPR025875">
    <property type="entry name" value="Leu-rich_rpt_4"/>
</dbReference>
<dbReference type="SUPFAM" id="SSF103032">
    <property type="entry name" value="Hypothetical protein YwqG"/>
    <property type="match status" value="1"/>
</dbReference>
<dbReference type="KEGG" id="adi:B5T_01831"/>
<evidence type="ECO:0000313" key="4">
    <source>
        <dbReference type="Proteomes" id="UP000006286"/>
    </source>
</evidence>
<dbReference type="AlphaFoldDB" id="K0CER7"/>
<dbReference type="Gene3D" id="2.30.320.10">
    <property type="entry name" value="YwqG-like"/>
    <property type="match status" value="1"/>
</dbReference>
<dbReference type="OrthoDB" id="8856529at2"/>
<dbReference type="SMART" id="SM00369">
    <property type="entry name" value="LRR_TYP"/>
    <property type="match status" value="3"/>
</dbReference>
<protein>
    <recommendedName>
        <fullName evidence="5">DUF1963 domain-containing protein</fullName>
    </recommendedName>
</protein>
<evidence type="ECO:0008006" key="5">
    <source>
        <dbReference type="Google" id="ProtNLM"/>
    </source>
</evidence>
<sequence>MAHIETRTFSIEIPGQFGFVRPLWESVRAEYETDDDIVMINAGVDDDHLLSQHHGDHFATRFREYCLSRRGQVEITAEYSLTVHGRAARVITARNGQGDAFYFTGIEMDAGHHFELTGDCLVTEERIWFPLFEQTLMSVQLFGDPAAALADQRQGVEALLARPQSKTREEATPDPPPFNVPADHREYFDIDDHGFDFLPESEYYISAHGHTGGDLMIDLKARARDHDDAVHGAFLNDYDDGEIALRFSLNGIYHPDAPQGRISFDADRDTAGAAYLWKDGFHYSIELYGELTLIDGWVGFEGYLRDDLEKRSHKLRIAKRLPLEQLDWHHYRFTAMAELRQAPKTLPRHVSLSNLTGADLPPGLFGYTSLESLTVQYNPADRSADGLRALPDDIARLRHLHTLYLSNARALHGLPPALATLPELERLMVSGSGITAIADGILDLPKLNTCLLDGNPLERLPDTFSPSLRSLSLAGNKLTTIPAALAALPELRHLDLQGNPLSDLPQDLRDLPGLKLELEKKQALFDYRYPGADGLGTVPFDKRLFLARHDEALNTLLAQALCDEQWAPYRHDLINLARRTVALATSEADDYSEVGNTRFGGLPDLPAGEPYPRLHGDDSPGYQFIAQLNCGELAPYQDYLPRSGLLSFFISDQENPRALVRYHCGPVSTLRSAADLNLTDDDIGDDHGLYSPFRARAGLSVSLPHFYSDQDYYRDAPSLAPLEDQFELTETLTETLKNALIEAATVPPVHAVNSFVFKQHDTPEIEAALALGGEQDDFMVLLRVSSDNNPGFCFWDAGEIYFVIHKSDLAKADFANVYCGLESS</sequence>
<dbReference type="Pfam" id="PF12799">
    <property type="entry name" value="LRR_4"/>
    <property type="match status" value="1"/>
</dbReference>
<dbReference type="PATRIC" id="fig|930169.3.peg.1809"/>
<dbReference type="Gene3D" id="3.80.10.10">
    <property type="entry name" value="Ribonuclease Inhibitor"/>
    <property type="match status" value="1"/>
</dbReference>
<accession>K0CER7</accession>
<dbReference type="eggNOG" id="COG3878">
    <property type="taxonomic scope" value="Bacteria"/>
</dbReference>
<dbReference type="InterPro" id="IPR015315">
    <property type="entry name" value="DUF1963"/>
</dbReference>
<dbReference type="eggNOG" id="COG4886">
    <property type="taxonomic scope" value="Bacteria"/>
</dbReference>